<feature type="compositionally biased region" description="Polar residues" evidence="1">
    <location>
        <begin position="1"/>
        <end position="22"/>
    </location>
</feature>
<evidence type="ECO:0000256" key="1">
    <source>
        <dbReference type="SAM" id="MobiDB-lite"/>
    </source>
</evidence>
<keyword evidence="3" id="KW-1185">Reference proteome</keyword>
<reference evidence="2 3" key="1">
    <citation type="submission" date="2020-02" db="EMBL/GenBank/DDBJ databases">
        <authorList>
            <person name="Ferguson B K."/>
        </authorList>
    </citation>
    <scope>NUCLEOTIDE SEQUENCE [LARGE SCALE GENOMIC DNA]</scope>
</reference>
<name>A0A6H5G611_9HEMI</name>
<proteinExistence type="predicted"/>
<accession>A0A6H5G611</accession>
<dbReference type="Proteomes" id="UP000479000">
    <property type="component" value="Unassembled WGS sequence"/>
</dbReference>
<organism evidence="2 3">
    <name type="scientific">Nesidiocoris tenuis</name>
    <dbReference type="NCBI Taxonomy" id="355587"/>
    <lineage>
        <taxon>Eukaryota</taxon>
        <taxon>Metazoa</taxon>
        <taxon>Ecdysozoa</taxon>
        <taxon>Arthropoda</taxon>
        <taxon>Hexapoda</taxon>
        <taxon>Insecta</taxon>
        <taxon>Pterygota</taxon>
        <taxon>Neoptera</taxon>
        <taxon>Paraneoptera</taxon>
        <taxon>Hemiptera</taxon>
        <taxon>Heteroptera</taxon>
        <taxon>Panheteroptera</taxon>
        <taxon>Cimicomorpha</taxon>
        <taxon>Miridae</taxon>
        <taxon>Dicyphina</taxon>
        <taxon>Nesidiocoris</taxon>
    </lineage>
</organism>
<dbReference type="AlphaFoldDB" id="A0A6H5G611"/>
<dbReference type="EMBL" id="CADCXU010005904">
    <property type="protein sequence ID" value="CAA9997658.1"/>
    <property type="molecule type" value="Genomic_DNA"/>
</dbReference>
<protein>
    <submittedName>
        <fullName evidence="2">Uncharacterized protein</fullName>
    </submittedName>
</protein>
<gene>
    <name evidence="2" type="ORF">NTEN_LOCUS3952</name>
</gene>
<sequence>MSPTSSSNKTTHTLPHTYSELISEQKRSTVHLSYGKSSGKAGKNTQKILNPRHHLQN</sequence>
<evidence type="ECO:0000313" key="2">
    <source>
        <dbReference type="EMBL" id="CAA9997658.1"/>
    </source>
</evidence>
<feature type="region of interest" description="Disordered" evidence="1">
    <location>
        <begin position="1"/>
        <end position="57"/>
    </location>
</feature>
<evidence type="ECO:0000313" key="3">
    <source>
        <dbReference type="Proteomes" id="UP000479000"/>
    </source>
</evidence>